<dbReference type="Pfam" id="PF00201">
    <property type="entry name" value="UDPGT"/>
    <property type="match status" value="1"/>
</dbReference>
<dbReference type="CDD" id="cd03784">
    <property type="entry name" value="GT1_Gtf-like"/>
    <property type="match status" value="1"/>
</dbReference>
<accession>A0A2I0AM14</accession>
<sequence>MGEADPQLHFLFVSFPGQGHVNPLLRLAKRVAAKGPLVTFSTTVDFGCRIRAAAASSRFPFPADSADSGDSHLIPVGRGFLRFEFFHDGGDPNDPNRANLDSLMTRLQSNGPPAVAALIRRQSAAGRPVSCLVNNPFVPWFLDVAGDLGIPGAVLWVQSAAVFSTYFHYHHRLAVFPTDEIPDVTVSLPGIPPLAPGDLPTFLLPRNPYVTLTKVILAQFHNLSKARWVLANSFEELERDTFKALADCSPIVPVGPLVDAGETGENSLIKADIWKAEDHCLEWLDRHEPCSVVYVSVGSVVMLTTGEMAELASGLRNSGRPFLWVVRENLRELLPVGFEEAISEEGRGLVVGWSPQEKVLAHEALGCFVTHCGWNSTLEVLAAGVPVVAYPQWGDQVPDAKFLCEFYGVGVRLPSPAKREEVERCVSAVTEGPEAENMRKRAAEWKAVARAAVASGGSSDRNIAKFVDDVRQFAANGGNDPAFDESAADSIACQLCFEVRST</sequence>
<keyword evidence="2 4" id="KW-0328">Glycosyltransferase</keyword>
<keyword evidence="3 4" id="KW-0808">Transferase</keyword>
<protein>
    <submittedName>
        <fullName evidence="4">Limonoid UDP-glucosyltransferase</fullName>
        <ecNumber evidence="4">2.4.1.121</ecNumber>
    </submittedName>
</protein>
<dbReference type="EC" id="2.4.1.121" evidence="4"/>
<dbReference type="GO" id="GO:0080044">
    <property type="term" value="F:quercetin 7-O-glucosyltransferase activity"/>
    <property type="evidence" value="ECO:0007669"/>
    <property type="project" value="TreeGrafter"/>
</dbReference>
<dbReference type="EMBL" id="KZ451970">
    <property type="protein sequence ID" value="PKA56600.1"/>
    <property type="molecule type" value="Genomic_DNA"/>
</dbReference>
<dbReference type="InterPro" id="IPR002213">
    <property type="entry name" value="UDP_glucos_trans"/>
</dbReference>
<name>A0A2I0AM14_9ASPA</name>
<dbReference type="OrthoDB" id="5835829at2759"/>
<dbReference type="FunFam" id="3.40.50.2000:FF:000078">
    <property type="entry name" value="Glycosyltransferase"/>
    <property type="match status" value="1"/>
</dbReference>
<dbReference type="GO" id="GO:0047215">
    <property type="term" value="F:indole-3-acetate beta-glucosyltransferase activity"/>
    <property type="evidence" value="ECO:0007669"/>
    <property type="project" value="UniProtKB-EC"/>
</dbReference>
<evidence type="ECO:0000256" key="1">
    <source>
        <dbReference type="ARBA" id="ARBA00009995"/>
    </source>
</evidence>
<dbReference type="SUPFAM" id="SSF53756">
    <property type="entry name" value="UDP-Glycosyltransferase/glycogen phosphorylase"/>
    <property type="match status" value="1"/>
</dbReference>
<keyword evidence="5" id="KW-1185">Reference proteome</keyword>
<evidence type="ECO:0000313" key="4">
    <source>
        <dbReference type="EMBL" id="PKA56600.1"/>
    </source>
</evidence>
<gene>
    <name evidence="4" type="ORF">AXF42_Ash012730</name>
</gene>
<reference evidence="4 5" key="1">
    <citation type="journal article" date="2017" name="Nature">
        <title>The Apostasia genome and the evolution of orchids.</title>
        <authorList>
            <person name="Zhang G.Q."/>
            <person name="Liu K.W."/>
            <person name="Li Z."/>
            <person name="Lohaus R."/>
            <person name="Hsiao Y.Y."/>
            <person name="Niu S.C."/>
            <person name="Wang J.Y."/>
            <person name="Lin Y.C."/>
            <person name="Xu Q."/>
            <person name="Chen L.J."/>
            <person name="Yoshida K."/>
            <person name="Fujiwara S."/>
            <person name="Wang Z.W."/>
            <person name="Zhang Y.Q."/>
            <person name="Mitsuda N."/>
            <person name="Wang M."/>
            <person name="Liu G.H."/>
            <person name="Pecoraro L."/>
            <person name="Huang H.X."/>
            <person name="Xiao X.J."/>
            <person name="Lin M."/>
            <person name="Wu X.Y."/>
            <person name="Wu W.L."/>
            <person name="Chen Y.Y."/>
            <person name="Chang S.B."/>
            <person name="Sakamoto S."/>
            <person name="Ohme-Takagi M."/>
            <person name="Yagi M."/>
            <person name="Zeng S.J."/>
            <person name="Shen C.Y."/>
            <person name="Yeh C.M."/>
            <person name="Luo Y.B."/>
            <person name="Tsai W.C."/>
            <person name="Van de Peer Y."/>
            <person name="Liu Z.J."/>
        </authorList>
    </citation>
    <scope>NUCLEOTIDE SEQUENCE [LARGE SCALE GENOMIC DNA]</scope>
    <source>
        <strain evidence="5">cv. Shenzhen</strain>
        <tissue evidence="4">Stem</tissue>
    </source>
</reference>
<dbReference type="Gene3D" id="3.40.50.2000">
    <property type="entry name" value="Glycogen Phosphorylase B"/>
    <property type="match status" value="2"/>
</dbReference>
<dbReference type="Proteomes" id="UP000236161">
    <property type="component" value="Unassembled WGS sequence"/>
</dbReference>
<proteinExistence type="inferred from homology"/>
<evidence type="ECO:0000256" key="3">
    <source>
        <dbReference type="ARBA" id="ARBA00022679"/>
    </source>
</evidence>
<comment type="similarity">
    <text evidence="1">Belongs to the UDP-glycosyltransferase family.</text>
</comment>
<dbReference type="PANTHER" id="PTHR11926">
    <property type="entry name" value="GLUCOSYL/GLUCURONOSYL TRANSFERASES"/>
    <property type="match status" value="1"/>
</dbReference>
<dbReference type="STRING" id="1088818.A0A2I0AM14"/>
<evidence type="ECO:0000256" key="2">
    <source>
        <dbReference type="ARBA" id="ARBA00022676"/>
    </source>
</evidence>
<dbReference type="PANTHER" id="PTHR11926:SF986">
    <property type="entry name" value="UDP-GLYCOSYLTRANSFERASE 84A1"/>
    <property type="match status" value="1"/>
</dbReference>
<dbReference type="GO" id="GO:0080043">
    <property type="term" value="F:quercetin 3-O-glucosyltransferase activity"/>
    <property type="evidence" value="ECO:0007669"/>
    <property type="project" value="TreeGrafter"/>
</dbReference>
<organism evidence="4 5">
    <name type="scientific">Apostasia shenzhenica</name>
    <dbReference type="NCBI Taxonomy" id="1088818"/>
    <lineage>
        <taxon>Eukaryota</taxon>
        <taxon>Viridiplantae</taxon>
        <taxon>Streptophyta</taxon>
        <taxon>Embryophyta</taxon>
        <taxon>Tracheophyta</taxon>
        <taxon>Spermatophyta</taxon>
        <taxon>Magnoliopsida</taxon>
        <taxon>Liliopsida</taxon>
        <taxon>Asparagales</taxon>
        <taxon>Orchidaceae</taxon>
        <taxon>Apostasioideae</taxon>
        <taxon>Apostasia</taxon>
    </lineage>
</organism>
<dbReference type="AlphaFoldDB" id="A0A2I0AM14"/>
<evidence type="ECO:0000313" key="5">
    <source>
        <dbReference type="Proteomes" id="UP000236161"/>
    </source>
</evidence>